<comment type="caution">
    <text evidence="2">The sequence shown here is derived from an EMBL/GenBank/DDBJ whole genome shotgun (WGS) entry which is preliminary data.</text>
</comment>
<name>A0A3R8TY42_9FLAO</name>
<protein>
    <submittedName>
        <fullName evidence="2">Uncharacterized protein</fullName>
    </submittedName>
</protein>
<accession>A0A3R8TY42</accession>
<evidence type="ECO:0000313" key="2">
    <source>
        <dbReference type="EMBL" id="RRT93517.1"/>
    </source>
</evidence>
<reference evidence="2 3" key="1">
    <citation type="submission" date="2018-10" db="EMBL/GenBank/DDBJ databases">
        <title>Transmission dynamics of multidrug resistant bacteria on intensive care unit surfaces.</title>
        <authorList>
            <person name="D'Souza A.W."/>
            <person name="Potter R.F."/>
            <person name="Wallace M."/>
            <person name="Shupe A."/>
            <person name="Patel S."/>
            <person name="Sun S."/>
            <person name="Gul D."/>
            <person name="Kwon J.H."/>
            <person name="Andleeb S."/>
            <person name="Burnham C.-A.D."/>
            <person name="Dantas G."/>
        </authorList>
    </citation>
    <scope>NUCLEOTIDE SEQUENCE [LARGE SCALE GENOMIC DNA]</scope>
    <source>
        <strain evidence="2 3">WF_348</strain>
    </source>
</reference>
<evidence type="ECO:0000313" key="3">
    <source>
        <dbReference type="Proteomes" id="UP000267844"/>
    </source>
</evidence>
<keyword evidence="1" id="KW-0812">Transmembrane</keyword>
<proteinExistence type="predicted"/>
<feature type="transmembrane region" description="Helical" evidence="1">
    <location>
        <begin position="73"/>
        <end position="91"/>
    </location>
</feature>
<sequence length="211" mass="25840">MKGDNILYPNNYFIYFLIFLSWILLQLLIFYEIWDFVAQFILFFVAFLFFLLSIRNGVKLFQSRKRLDFKKRIFKFLFALMILFLTIFNSIPHNLIERFDWVLLYNKRMEIVEDIKKDKINLENDKEFYLYKAPFEYPVISNDGNKIVVRKDIENKYTIEFFISKFSFFTPDSKYIYTESKNYSKIFDEKVKTDPTQNKKLEKNWYKISGE</sequence>
<dbReference type="RefSeq" id="WP_125349202.1">
    <property type="nucleotide sequence ID" value="NZ_RHPN01000004.1"/>
</dbReference>
<dbReference type="EMBL" id="RHPO01000004">
    <property type="protein sequence ID" value="RRT93517.1"/>
    <property type="molecule type" value="Genomic_DNA"/>
</dbReference>
<keyword evidence="1" id="KW-1133">Transmembrane helix</keyword>
<organism evidence="2 3">
    <name type="scientific">Empedobacter falsenii</name>
    <dbReference type="NCBI Taxonomy" id="343874"/>
    <lineage>
        <taxon>Bacteria</taxon>
        <taxon>Pseudomonadati</taxon>
        <taxon>Bacteroidota</taxon>
        <taxon>Flavobacteriia</taxon>
        <taxon>Flavobacteriales</taxon>
        <taxon>Weeksellaceae</taxon>
        <taxon>Empedobacter</taxon>
    </lineage>
</organism>
<keyword evidence="1" id="KW-0472">Membrane</keyword>
<gene>
    <name evidence="2" type="ORF">EGI89_03695</name>
</gene>
<evidence type="ECO:0000256" key="1">
    <source>
        <dbReference type="SAM" id="Phobius"/>
    </source>
</evidence>
<dbReference type="AlphaFoldDB" id="A0A3R8TY42"/>
<feature type="transmembrane region" description="Helical" evidence="1">
    <location>
        <begin position="36"/>
        <end position="52"/>
    </location>
</feature>
<dbReference type="Proteomes" id="UP000267844">
    <property type="component" value="Unassembled WGS sequence"/>
</dbReference>
<feature type="transmembrane region" description="Helical" evidence="1">
    <location>
        <begin position="12"/>
        <end position="30"/>
    </location>
</feature>